<dbReference type="Pfam" id="PF23036">
    <property type="entry name" value="TRAPPC10_1st"/>
    <property type="match status" value="1"/>
</dbReference>
<reference evidence="8 9" key="1">
    <citation type="submission" date="2024-04" db="EMBL/GenBank/DDBJ databases">
        <authorList>
            <consortium name="Genoscope - CEA"/>
            <person name="William W."/>
        </authorList>
    </citation>
    <scope>NUCLEOTIDE SEQUENCE [LARGE SCALE GENOMIC DNA]</scope>
</reference>
<dbReference type="AlphaFoldDB" id="A0AAV2H6Z8"/>
<keyword evidence="9" id="KW-1185">Reference proteome</keyword>
<evidence type="ECO:0000313" key="8">
    <source>
        <dbReference type="EMBL" id="CAL1528893.1"/>
    </source>
</evidence>
<evidence type="ECO:0000256" key="2">
    <source>
        <dbReference type="ARBA" id="ARBA00022448"/>
    </source>
</evidence>
<keyword evidence="2" id="KW-0813">Transport</keyword>
<evidence type="ECO:0000259" key="7">
    <source>
        <dbReference type="Pfam" id="PF23604"/>
    </source>
</evidence>
<dbReference type="PANTHER" id="PTHR13251:SF3">
    <property type="entry name" value="TRAFFICKING PROTEIN PARTICLE COMPLEX SUBUNIT 10"/>
    <property type="match status" value="1"/>
</dbReference>
<feature type="domain" description="TRAPPC10/Trs130 C-terminal" evidence="5">
    <location>
        <begin position="1034"/>
        <end position="1163"/>
    </location>
</feature>
<feature type="compositionally biased region" description="Basic and acidic residues" evidence="4">
    <location>
        <begin position="1097"/>
        <end position="1107"/>
    </location>
</feature>
<dbReference type="Pfam" id="PF12584">
    <property type="entry name" value="TRAPPC10"/>
    <property type="match status" value="1"/>
</dbReference>
<keyword evidence="3" id="KW-0333">Golgi apparatus</keyword>
<evidence type="ECO:0000256" key="1">
    <source>
        <dbReference type="ARBA" id="ARBA00004555"/>
    </source>
</evidence>
<dbReference type="GO" id="GO:0006891">
    <property type="term" value="P:intra-Golgi vesicle-mediated transport"/>
    <property type="evidence" value="ECO:0007669"/>
    <property type="project" value="TreeGrafter"/>
</dbReference>
<accession>A0AAV2H6Z8</accession>
<dbReference type="EMBL" id="CAXITT010000040">
    <property type="protein sequence ID" value="CAL1528893.1"/>
    <property type="molecule type" value="Genomic_DNA"/>
</dbReference>
<proteinExistence type="predicted"/>
<gene>
    <name evidence="8" type="ORF">GSLYS_00003063001</name>
</gene>
<comment type="caution">
    <text evidence="8">The sequence shown here is derived from an EMBL/GenBank/DDBJ whole genome shotgun (WGS) entry which is preliminary data.</text>
</comment>
<feature type="region of interest" description="Disordered" evidence="4">
    <location>
        <begin position="1097"/>
        <end position="1124"/>
    </location>
</feature>
<dbReference type="InterPro" id="IPR022233">
    <property type="entry name" value="TRAPPC10/Trs130_C"/>
</dbReference>
<evidence type="ECO:0000256" key="4">
    <source>
        <dbReference type="SAM" id="MobiDB-lite"/>
    </source>
</evidence>
<dbReference type="InterPro" id="IPR056917">
    <property type="entry name" value="Ig_TRAPPC10"/>
</dbReference>
<dbReference type="Pfam" id="PF23604">
    <property type="entry name" value="Ig_TRAPPC10"/>
    <property type="match status" value="1"/>
</dbReference>
<dbReference type="InterPro" id="IPR045126">
    <property type="entry name" value="TRAPPC10/Trs130"/>
</dbReference>
<name>A0AAV2H6Z8_LYMST</name>
<feature type="domain" description="TRAPPC10/Trs130 N-terminal" evidence="6">
    <location>
        <begin position="1"/>
        <end position="313"/>
    </location>
</feature>
<dbReference type="GO" id="GO:1990071">
    <property type="term" value="C:TRAPPII protein complex"/>
    <property type="evidence" value="ECO:0007669"/>
    <property type="project" value="InterPro"/>
</dbReference>
<evidence type="ECO:0000259" key="5">
    <source>
        <dbReference type="Pfam" id="PF12584"/>
    </source>
</evidence>
<evidence type="ECO:0008006" key="10">
    <source>
        <dbReference type="Google" id="ProtNLM"/>
    </source>
</evidence>
<feature type="domain" description="TRAPPC10 Ig-like" evidence="7">
    <location>
        <begin position="784"/>
        <end position="861"/>
    </location>
</feature>
<dbReference type="InterPro" id="IPR011990">
    <property type="entry name" value="TPR-like_helical_dom_sf"/>
</dbReference>
<organism evidence="8 9">
    <name type="scientific">Lymnaea stagnalis</name>
    <name type="common">Great pond snail</name>
    <name type="synonym">Helix stagnalis</name>
    <dbReference type="NCBI Taxonomy" id="6523"/>
    <lineage>
        <taxon>Eukaryota</taxon>
        <taxon>Metazoa</taxon>
        <taxon>Spiralia</taxon>
        <taxon>Lophotrochozoa</taxon>
        <taxon>Mollusca</taxon>
        <taxon>Gastropoda</taxon>
        <taxon>Heterobranchia</taxon>
        <taxon>Euthyneura</taxon>
        <taxon>Panpulmonata</taxon>
        <taxon>Hygrophila</taxon>
        <taxon>Lymnaeoidea</taxon>
        <taxon>Lymnaeidae</taxon>
        <taxon>Lymnaea</taxon>
    </lineage>
</organism>
<dbReference type="SUPFAM" id="SSF48452">
    <property type="entry name" value="TPR-like"/>
    <property type="match status" value="1"/>
</dbReference>
<evidence type="ECO:0000259" key="6">
    <source>
        <dbReference type="Pfam" id="PF23036"/>
    </source>
</evidence>
<dbReference type="GO" id="GO:0005829">
    <property type="term" value="C:cytosol"/>
    <property type="evidence" value="ECO:0007669"/>
    <property type="project" value="GOC"/>
</dbReference>
<dbReference type="InterPro" id="IPR056913">
    <property type="entry name" value="TRAPPC10/Trs130_N"/>
</dbReference>
<sequence>MNEAKPIVTCHGNKSLFASLHTLVSQGLPKEGCEWKRSYGRAPRTLNLEASFVPYDADILPDQEEKTLVSRPYFHIFWTDCDVEGYKQSVKDEIAEWCSALKLRNIPDWLIVVVSSEESKVKAKLLPRSSVIDKVKSDFCSKHPERCVQLTEPNKLDSKSSESWSQLFQKLRNLLLQAFDSHLNKYEGNMRTRREKRNELGWNYFSYFICQEELAFMLEMLGLKEDALIQYDELDAMFDQFVENFANGDTVKWLTHLMVPCTCWAGVSLAKPLDLDLREEVKQNNASLLQFRNYLFSRQAALLFQMGRAWEVAMRAMDYLYNTVVEMKALEIEAPSGAICCWGFLGCLEVLHACDVHKPSQLDEKFALYTANLWDFAHKKLRELGHLCSLMPGLVPSSAQLSLVVDLVAGMGLSIETIPHTDQKPVDKLRESLSSPESFKRHYLEMCEQAMGTYKYIGRYRSARMIGMELADFYMKIKEPQKAENFLLDSIKMYQQENWHHLADGTMLLLADCQRLLQEPDRFLKTSCHIACSPHLPMSDRSKYFQEAMTTLEEVTGNRTEMRASQAIFIEDISLSKVSVSLNDELTLRLDLCSNFPQNITFDKIQISIRKCTESEALDFVEHQQPQQHHQNPHSMRHRRQPSGTHIIIDKMLNFQPISKNLPSQLDFHATVEKAKGRLVSCAIACDNALQLLKRSDSAGSTHSAAAIHKEDYTTCFSQSSVTLQPGHNSLTFTAQMKEKGIFCLSQMCFSIKILDLLKPLTSPGVFFKVLSVSPEFQLKPQDMDHFISGIEQKGMLTFTSGSYRLKETSTLTFATAPHFSITSPDKSTNVTLEAMDPHESQDVPVLVFMSLKDENDLNQHSKVGKLTVKDWDQTLTKQVEFVHPFRVTQKVYTCGKQKYFQLVIHGTTKADFTLCNPSLLAPNCPDVELILLNRPDQILPINENQSMSLLWQLNSNIPILPSLDLKFSCSYLSHLDQSSHQSHHYDYVCSIHDFQTQYILSYTVSSIEEDKSCVTGEAAILDIKVKQLINVNLNEGVKLAYSVKANGTVWAIGGKSAGVFTLKDGKYNIILDVVPMQPGFLHFPVVTLHKYVHQLEDHGSDEKEPTDSDSDSTAPLQSPLKAKRTISQVSTSSASSAQLASHLVDFAPGQVYNESRSKQIHVSPCRTTSDIDISLVL</sequence>
<comment type="subcellular location">
    <subcellularLocation>
        <location evidence="1">Golgi apparatus</location>
    </subcellularLocation>
</comment>
<dbReference type="GO" id="GO:0034498">
    <property type="term" value="P:early endosome to Golgi transport"/>
    <property type="evidence" value="ECO:0007669"/>
    <property type="project" value="TreeGrafter"/>
</dbReference>
<evidence type="ECO:0000313" key="9">
    <source>
        <dbReference type="Proteomes" id="UP001497497"/>
    </source>
</evidence>
<evidence type="ECO:0000256" key="3">
    <source>
        <dbReference type="ARBA" id="ARBA00023034"/>
    </source>
</evidence>
<protein>
    <recommendedName>
        <fullName evidence="10">Trafficking protein particle complex subunit 10</fullName>
    </recommendedName>
</protein>
<dbReference type="PANTHER" id="PTHR13251">
    <property type="entry name" value="EPILEPSY HOLOPROSENCEPHALY CANDIDATE 1/TMEM1"/>
    <property type="match status" value="1"/>
</dbReference>
<dbReference type="Proteomes" id="UP001497497">
    <property type="component" value="Unassembled WGS sequence"/>
</dbReference>